<dbReference type="Gene3D" id="3.40.50.2000">
    <property type="entry name" value="Glycogen Phosphorylase B"/>
    <property type="match status" value="1"/>
</dbReference>
<dbReference type="Proteomes" id="UP000185494">
    <property type="component" value="Chromosome 1"/>
</dbReference>
<dbReference type="PANTHER" id="PTHR21015">
    <property type="entry name" value="UDP-N-ACETYLGLUCOSAMINE--N-ACETYLMURAMYL-(PENTAPEPTIDE) PYROPHOSPHORYL-UNDECAPRENOL N-ACETYLGLUCOSAMINE TRANSFERASE 1"/>
    <property type="match status" value="1"/>
</dbReference>
<dbReference type="SUPFAM" id="SSF53756">
    <property type="entry name" value="UDP-Glycosyltransferase/glycogen phosphorylase"/>
    <property type="match status" value="1"/>
</dbReference>
<gene>
    <name evidence="2" type="ORF">RGI145_03710</name>
</gene>
<feature type="domain" description="Glycosyl transferase family 28 C-terminal" evidence="1">
    <location>
        <begin position="228"/>
        <end position="295"/>
    </location>
</feature>
<protein>
    <recommendedName>
        <fullName evidence="1">Glycosyl transferase family 28 C-terminal domain-containing protein</fullName>
    </recommendedName>
</protein>
<dbReference type="AlphaFoldDB" id="A0A1L7AC35"/>
<dbReference type="RefSeq" id="WP_075797287.1">
    <property type="nucleotide sequence ID" value="NZ_CP015583.1"/>
</dbReference>
<dbReference type="EMBL" id="CP015583">
    <property type="protein sequence ID" value="APT56344.1"/>
    <property type="molecule type" value="Genomic_DNA"/>
</dbReference>
<dbReference type="eggNOG" id="COG4671">
    <property type="taxonomic scope" value="Bacteria"/>
</dbReference>
<dbReference type="Pfam" id="PF04101">
    <property type="entry name" value="Glyco_tran_28_C"/>
    <property type="match status" value="1"/>
</dbReference>
<dbReference type="GO" id="GO:0016758">
    <property type="term" value="F:hexosyltransferase activity"/>
    <property type="evidence" value="ECO:0007669"/>
    <property type="project" value="InterPro"/>
</dbReference>
<sequence length="348" mass="36721">MRPIGYYVHHQGQGHWQRASALARRLRHPCTLIGTVPPERTAAAPCPVLALPDDAPEPGMAADPGGVALLHYAPRGHAGLRARSAAIAGWVAAQRPALMVVDVSVETVLLARLCATPVLSFRLAGRRDDLPHRMGFEASEALIAPFPAALEGPDTPDWVLEKSFHAGFLAPPPETGAEPEDGSVLVVFGRGGAGGCRRALAAAARAVPERRWRVLGPVSGGEGEALPPNLEILGWSDRLGALMARASLVVGGGGDGVLAEVAALGRRFLCLPEPRPFDEQLVKARRLAGLGAAVVREGWPEDGAWPGLLREAMALDPSRLGGLFDPSALDRTAAFIDEQAERALRLYG</sequence>
<evidence type="ECO:0000313" key="3">
    <source>
        <dbReference type="Proteomes" id="UP000185494"/>
    </source>
</evidence>
<dbReference type="STRING" id="257708.RGI145_03710"/>
<name>A0A1L7AC35_9PROT</name>
<dbReference type="InterPro" id="IPR007235">
    <property type="entry name" value="Glyco_trans_28_C"/>
</dbReference>
<proteinExistence type="predicted"/>
<reference evidence="2 3" key="1">
    <citation type="submission" date="2016-05" db="EMBL/GenBank/DDBJ databases">
        <title>Complete Genome and Methylome Analysis of Psychrotrophic Bacterial Isolates from Antarctic Lake Untersee.</title>
        <authorList>
            <person name="Fomenkov A."/>
            <person name="Akimov V.N."/>
            <person name="Vasilyeva L.V."/>
            <person name="Andersen D."/>
            <person name="Vincze T."/>
            <person name="Roberts R.J."/>
        </authorList>
    </citation>
    <scope>NUCLEOTIDE SEQUENCE [LARGE SCALE GENOMIC DNA]</scope>
    <source>
        <strain evidence="2 3">U14-5</strain>
    </source>
</reference>
<organism evidence="2 3">
    <name type="scientific">Roseomonas gilardii</name>
    <dbReference type="NCBI Taxonomy" id="257708"/>
    <lineage>
        <taxon>Bacteria</taxon>
        <taxon>Pseudomonadati</taxon>
        <taxon>Pseudomonadota</taxon>
        <taxon>Alphaproteobacteria</taxon>
        <taxon>Acetobacterales</taxon>
        <taxon>Roseomonadaceae</taxon>
        <taxon>Roseomonas</taxon>
    </lineage>
</organism>
<evidence type="ECO:0000259" key="1">
    <source>
        <dbReference type="Pfam" id="PF04101"/>
    </source>
</evidence>
<dbReference type="KEGG" id="rgi:RGI145_03710"/>
<dbReference type="PANTHER" id="PTHR21015:SF22">
    <property type="entry name" value="GLYCOSYLTRANSFERASE"/>
    <property type="match status" value="1"/>
</dbReference>
<evidence type="ECO:0000313" key="2">
    <source>
        <dbReference type="EMBL" id="APT56344.1"/>
    </source>
</evidence>
<accession>A0A1L7AC35</accession>